<evidence type="ECO:0000313" key="2">
    <source>
        <dbReference type="Proteomes" id="UP000051984"/>
    </source>
</evidence>
<reference evidence="1 2" key="1">
    <citation type="journal article" date="2015" name="Genome Announc.">
        <title>Expanding the biotechnology potential of lactobacilli through comparative genomics of 213 strains and associated genera.</title>
        <authorList>
            <person name="Sun Z."/>
            <person name="Harris H.M."/>
            <person name="McCann A."/>
            <person name="Guo C."/>
            <person name="Argimon S."/>
            <person name="Zhang W."/>
            <person name="Yang X."/>
            <person name="Jeffery I.B."/>
            <person name="Cooney J.C."/>
            <person name="Kagawa T.F."/>
            <person name="Liu W."/>
            <person name="Song Y."/>
            <person name="Salvetti E."/>
            <person name="Wrobel A."/>
            <person name="Rasinkangas P."/>
            <person name="Parkhill J."/>
            <person name="Rea M.C."/>
            <person name="O'Sullivan O."/>
            <person name="Ritari J."/>
            <person name="Douillard F.P."/>
            <person name="Paul Ross R."/>
            <person name="Yang R."/>
            <person name="Briner A.E."/>
            <person name="Felis G.E."/>
            <person name="de Vos W.M."/>
            <person name="Barrangou R."/>
            <person name="Klaenhammer T.R."/>
            <person name="Caufield P.W."/>
            <person name="Cui Y."/>
            <person name="Zhang H."/>
            <person name="O'Toole P.W."/>
        </authorList>
    </citation>
    <scope>NUCLEOTIDE SEQUENCE [LARGE SCALE GENOMIC DNA]</scope>
    <source>
        <strain evidence="1 2">DSM 20178</strain>
    </source>
</reference>
<protein>
    <submittedName>
        <fullName evidence="1">Uncharacterized protein</fullName>
    </submittedName>
</protein>
<evidence type="ECO:0000313" key="1">
    <source>
        <dbReference type="EMBL" id="KRK12682.1"/>
    </source>
</evidence>
<proteinExistence type="predicted"/>
<accession>A0A0R1F0R9</accession>
<sequence length="59" mass="6926">MTTDEQWLINTAAQHEKDAVSYEKAAFFAALQTFVAKQAERREQLEAEIDGRSWNHEQW</sequence>
<organism evidence="1 2">
    <name type="scientific">Lacticaseibacillus zeae DSM 20178 = KCTC 3804</name>
    <dbReference type="NCBI Taxonomy" id="1423816"/>
    <lineage>
        <taxon>Bacteria</taxon>
        <taxon>Bacillati</taxon>
        <taxon>Bacillota</taxon>
        <taxon>Bacilli</taxon>
        <taxon>Lactobacillales</taxon>
        <taxon>Lactobacillaceae</taxon>
        <taxon>Lacticaseibacillus</taxon>
    </lineage>
</organism>
<dbReference type="RefSeq" id="WP_010493536.1">
    <property type="nucleotide sequence ID" value="NZ_AZCT01000005.1"/>
</dbReference>
<comment type="caution">
    <text evidence="1">The sequence shown here is derived from an EMBL/GenBank/DDBJ whole genome shotgun (WGS) entry which is preliminary data.</text>
</comment>
<gene>
    <name evidence="1" type="ORF">FD51_GL002566</name>
</gene>
<name>A0A0R1F0R9_LACZE</name>
<dbReference type="EMBL" id="AZCT01000005">
    <property type="protein sequence ID" value="KRK12682.1"/>
    <property type="molecule type" value="Genomic_DNA"/>
</dbReference>
<dbReference type="PATRIC" id="fig|1423816.3.peg.2667"/>
<dbReference type="AlphaFoldDB" id="A0A0R1F0R9"/>
<dbReference type="Proteomes" id="UP000051984">
    <property type="component" value="Unassembled WGS sequence"/>
</dbReference>